<accession>A0A6I9XC45</accession>
<dbReference type="Pfam" id="PF00094">
    <property type="entry name" value="VWD"/>
    <property type="match status" value="1"/>
</dbReference>
<dbReference type="OrthoDB" id="6236007at2759"/>
<dbReference type="PANTHER" id="PTHR11339">
    <property type="entry name" value="EXTRACELLULAR MATRIX GLYCOPROTEIN RELATED"/>
    <property type="match status" value="1"/>
</dbReference>
<protein>
    <submittedName>
        <fullName evidence="5">Kielin/chordin-like protein</fullName>
    </submittedName>
</protein>
<dbReference type="PANTHER" id="PTHR11339:SF373">
    <property type="entry name" value="VWFD DOMAIN-CONTAINING PROTEIN"/>
    <property type="match status" value="1"/>
</dbReference>
<sequence>MAFKVNGLLFQLPHNVSSTISIAEAQDSIVINQNSQLQILYNPNGEITVKVTSNLAGKLCAPCGNFNDDASDDLKLPNDQMAGNITEVVDAWKARDFLECY</sequence>
<keyword evidence="1" id="KW-1015">Disulfide bond</keyword>
<evidence type="ECO:0000256" key="1">
    <source>
        <dbReference type="ARBA" id="ARBA00023157"/>
    </source>
</evidence>
<evidence type="ECO:0000313" key="4">
    <source>
        <dbReference type="Proteomes" id="UP000504617"/>
    </source>
</evidence>
<keyword evidence="2" id="KW-0325">Glycoprotein</keyword>
<evidence type="ECO:0000256" key="2">
    <source>
        <dbReference type="ARBA" id="ARBA00023180"/>
    </source>
</evidence>
<dbReference type="GO" id="GO:0005615">
    <property type="term" value="C:extracellular space"/>
    <property type="evidence" value="ECO:0007669"/>
    <property type="project" value="TreeGrafter"/>
</dbReference>
<dbReference type="AlphaFoldDB" id="A0A6I9XC45"/>
<gene>
    <name evidence="5" type="primary">LOC106541037</name>
</gene>
<proteinExistence type="predicted"/>
<name>A0A6I9XC45_9SAUR</name>
<dbReference type="InterPro" id="IPR050780">
    <property type="entry name" value="Mucin_vWF_Thrombospondin_sf"/>
</dbReference>
<dbReference type="KEGG" id="tsr:106541037"/>
<dbReference type="InterPro" id="IPR001846">
    <property type="entry name" value="VWF_type-D"/>
</dbReference>
<evidence type="ECO:0000259" key="3">
    <source>
        <dbReference type="PROSITE" id="PS51233"/>
    </source>
</evidence>
<dbReference type="GeneID" id="106541037"/>
<keyword evidence="4" id="KW-1185">Reference proteome</keyword>
<reference evidence="5" key="1">
    <citation type="submission" date="2025-08" db="UniProtKB">
        <authorList>
            <consortium name="RefSeq"/>
        </authorList>
    </citation>
    <scope>IDENTIFICATION</scope>
    <source>
        <tissue evidence="5">Skeletal muscle</tissue>
    </source>
</reference>
<feature type="domain" description="VWFD" evidence="3">
    <location>
        <begin position="1"/>
        <end position="101"/>
    </location>
</feature>
<dbReference type="Proteomes" id="UP000504617">
    <property type="component" value="Unplaced"/>
</dbReference>
<dbReference type="RefSeq" id="XP_013911836.1">
    <property type="nucleotide sequence ID" value="XM_014056361.1"/>
</dbReference>
<dbReference type="PROSITE" id="PS51233">
    <property type="entry name" value="VWFD"/>
    <property type="match status" value="1"/>
</dbReference>
<dbReference type="GO" id="GO:0031012">
    <property type="term" value="C:extracellular matrix"/>
    <property type="evidence" value="ECO:0007669"/>
    <property type="project" value="TreeGrafter"/>
</dbReference>
<evidence type="ECO:0000313" key="5">
    <source>
        <dbReference type="RefSeq" id="XP_013911836.1"/>
    </source>
</evidence>
<organism evidence="4 5">
    <name type="scientific">Thamnophis sirtalis</name>
    <dbReference type="NCBI Taxonomy" id="35019"/>
    <lineage>
        <taxon>Eukaryota</taxon>
        <taxon>Metazoa</taxon>
        <taxon>Chordata</taxon>
        <taxon>Craniata</taxon>
        <taxon>Vertebrata</taxon>
        <taxon>Euteleostomi</taxon>
        <taxon>Lepidosauria</taxon>
        <taxon>Squamata</taxon>
        <taxon>Bifurcata</taxon>
        <taxon>Unidentata</taxon>
        <taxon>Episquamata</taxon>
        <taxon>Toxicofera</taxon>
        <taxon>Serpentes</taxon>
        <taxon>Colubroidea</taxon>
        <taxon>Colubridae</taxon>
        <taxon>Natricinae</taxon>
        <taxon>Thamnophis</taxon>
    </lineage>
</organism>